<dbReference type="InterPro" id="IPR007973">
    <property type="entry name" value="Pilus_assembly_TraE"/>
</dbReference>
<dbReference type="Proteomes" id="UP000315115">
    <property type="component" value="Plasmid pAM7"/>
</dbReference>
<gene>
    <name evidence="2" type="ORF">VroAM7_49440</name>
</gene>
<name>A0A510IFN3_9VIBR</name>
<evidence type="ECO:0008006" key="4">
    <source>
        <dbReference type="Google" id="ProtNLM"/>
    </source>
</evidence>
<keyword evidence="1" id="KW-0812">Transmembrane</keyword>
<evidence type="ECO:0000313" key="3">
    <source>
        <dbReference type="Proteomes" id="UP000315115"/>
    </source>
</evidence>
<evidence type="ECO:0000313" key="2">
    <source>
        <dbReference type="EMBL" id="BBL92291.1"/>
    </source>
</evidence>
<accession>A0A510IFN3</accession>
<dbReference type="AlphaFoldDB" id="A0A510IFN3"/>
<organism evidence="2 3">
    <name type="scientific">Vibrio rotiferianus</name>
    <dbReference type="NCBI Taxonomy" id="190895"/>
    <lineage>
        <taxon>Bacteria</taxon>
        <taxon>Pseudomonadati</taxon>
        <taxon>Pseudomonadota</taxon>
        <taxon>Gammaproteobacteria</taxon>
        <taxon>Vibrionales</taxon>
        <taxon>Vibrionaceae</taxon>
        <taxon>Vibrio</taxon>
    </lineage>
</organism>
<dbReference type="RefSeq" id="WP_126606144.1">
    <property type="nucleotide sequence ID" value="NZ_AP019800.1"/>
</dbReference>
<sequence length="189" mass="21449">MFLNRWLRDRNDALSIANKVTTVIVIQTILLGGAILSASRNHDRIVLTPPYLDERVTMSYDAAASGFHKKYALYAAVLMGNITPRSVSVIVDSLGDMFEPQLYAKLRSNLFAQAKELRSKQSSIRFVPDKIVYDVNTGKTFISGEQTIIAASTSEKTRRVTYEFRIKIDNYQPSISYFDFYADEDRLES</sequence>
<keyword evidence="1" id="KW-0472">Membrane</keyword>
<protein>
    <recommendedName>
        <fullName evidence="4">Conjugal transfer protein TraE</fullName>
    </recommendedName>
</protein>
<dbReference type="Pfam" id="PF05309">
    <property type="entry name" value="TraE"/>
    <property type="match status" value="1"/>
</dbReference>
<reference evidence="3" key="1">
    <citation type="submission" date="2019-07" db="EMBL/GenBank/DDBJ databases">
        <title>Complete Genome Sequences of Vibrion rotiferianus strain AM7.</title>
        <authorList>
            <person name="Miyazaki K."/>
            <person name="Wiseschart A."/>
            <person name="Pootanakit K."/>
            <person name="Ishimori K."/>
            <person name="Kitahara K."/>
        </authorList>
    </citation>
    <scope>NUCLEOTIDE SEQUENCE [LARGE SCALE GENOMIC DNA]</scope>
    <source>
        <strain evidence="3">AM7</strain>
        <plasmid evidence="3">pam7 dna</plasmid>
    </source>
</reference>
<proteinExistence type="predicted"/>
<evidence type="ECO:0000256" key="1">
    <source>
        <dbReference type="SAM" id="Phobius"/>
    </source>
</evidence>
<keyword evidence="2" id="KW-0614">Plasmid</keyword>
<feature type="transmembrane region" description="Helical" evidence="1">
    <location>
        <begin position="20"/>
        <end position="38"/>
    </location>
</feature>
<geneLocation type="plasmid" evidence="3">
    <name>pam7 dna</name>
</geneLocation>
<keyword evidence="1" id="KW-1133">Transmembrane helix</keyword>
<dbReference type="EMBL" id="AP019800">
    <property type="protein sequence ID" value="BBL92291.1"/>
    <property type="molecule type" value="Genomic_DNA"/>
</dbReference>